<dbReference type="Gene3D" id="3.30.420.10">
    <property type="entry name" value="Ribonuclease H-like superfamily/Ribonuclease H"/>
    <property type="match status" value="1"/>
</dbReference>
<organism evidence="3 4">
    <name type="scientific">Cymbomonas tetramitiformis</name>
    <dbReference type="NCBI Taxonomy" id="36881"/>
    <lineage>
        <taxon>Eukaryota</taxon>
        <taxon>Viridiplantae</taxon>
        <taxon>Chlorophyta</taxon>
        <taxon>Pyramimonadophyceae</taxon>
        <taxon>Pyramimonadales</taxon>
        <taxon>Pyramimonadaceae</taxon>
        <taxon>Cymbomonas</taxon>
    </lineage>
</organism>
<proteinExistence type="predicted"/>
<gene>
    <name evidence="3" type="ORF">CYMTET_27122</name>
</gene>
<keyword evidence="4" id="KW-1185">Reference proteome</keyword>
<dbReference type="Proteomes" id="UP001190700">
    <property type="component" value="Unassembled WGS sequence"/>
</dbReference>
<accession>A0AAE0FQP5</accession>
<dbReference type="PROSITE" id="PS50994">
    <property type="entry name" value="INTEGRASE"/>
    <property type="match status" value="1"/>
</dbReference>
<name>A0AAE0FQP5_9CHLO</name>
<feature type="region of interest" description="Disordered" evidence="1">
    <location>
        <begin position="210"/>
        <end position="251"/>
    </location>
</feature>
<dbReference type="GO" id="GO:0015074">
    <property type="term" value="P:DNA integration"/>
    <property type="evidence" value="ECO:0007669"/>
    <property type="project" value="InterPro"/>
</dbReference>
<comment type="caution">
    <text evidence="3">The sequence shown here is derived from an EMBL/GenBank/DDBJ whole genome shotgun (WGS) entry which is preliminary data.</text>
</comment>
<reference evidence="3 4" key="1">
    <citation type="journal article" date="2015" name="Genome Biol. Evol.">
        <title>Comparative Genomics of a Bacterivorous Green Alga Reveals Evolutionary Causalities and Consequences of Phago-Mixotrophic Mode of Nutrition.</title>
        <authorList>
            <person name="Burns J.A."/>
            <person name="Paasch A."/>
            <person name="Narechania A."/>
            <person name="Kim E."/>
        </authorList>
    </citation>
    <scope>NUCLEOTIDE SEQUENCE [LARGE SCALE GENOMIC DNA]</scope>
    <source>
        <strain evidence="3 4">PLY_AMNH</strain>
    </source>
</reference>
<dbReference type="SUPFAM" id="SSF53098">
    <property type="entry name" value="Ribonuclease H-like"/>
    <property type="match status" value="1"/>
</dbReference>
<evidence type="ECO:0000313" key="4">
    <source>
        <dbReference type="Proteomes" id="UP001190700"/>
    </source>
</evidence>
<feature type="domain" description="Integrase catalytic" evidence="2">
    <location>
        <begin position="290"/>
        <end position="382"/>
    </location>
</feature>
<evidence type="ECO:0000313" key="3">
    <source>
        <dbReference type="EMBL" id="KAK3264114.1"/>
    </source>
</evidence>
<protein>
    <recommendedName>
        <fullName evidence="2">Integrase catalytic domain-containing protein</fullName>
    </recommendedName>
</protein>
<dbReference type="AlphaFoldDB" id="A0AAE0FQP5"/>
<dbReference type="InterPro" id="IPR012337">
    <property type="entry name" value="RNaseH-like_sf"/>
</dbReference>
<dbReference type="InterPro" id="IPR036397">
    <property type="entry name" value="RNaseH_sf"/>
</dbReference>
<evidence type="ECO:0000259" key="2">
    <source>
        <dbReference type="PROSITE" id="PS50994"/>
    </source>
</evidence>
<dbReference type="GO" id="GO:0003676">
    <property type="term" value="F:nucleic acid binding"/>
    <property type="evidence" value="ECO:0007669"/>
    <property type="project" value="InterPro"/>
</dbReference>
<dbReference type="InterPro" id="IPR001584">
    <property type="entry name" value="Integrase_cat-core"/>
</dbReference>
<sequence length="543" mass="60725">MARDDFTILQFEDNSTPITLDESKTSMPNMFKYLVQVNEALEHAIPSNELLSPILAFHDASTPAHNLQHPSRVSFSSRLIRLRGGTPPPPVTSGSCCALPTCNSTRPQPPTLYKVVLAEMMHVTSSVRTILPMCRTPPSCPSSKRVQSAWSTNAPPPMRQTTAITIKAEHRVQCWDISELNQAHGAVLHTIDDPGNHHDIYHVQTERPCTKPQNAALHPGSASSASRQRLHSIPAARAEHRHSGRPGTTPPHIASPCLPKPLFFLPFSQLYIVAAGMVANWEKYEASIHIRCDNGPVFVGDLIKIICDVFGVKITHIQARQAHQNGKVERYHRELFHEAGSIRQQFPHLTVYESLDKACAILNKSYCRALGCSPWEFRYGRKPSTVLETTIPHSPPPLPPPKDPPYRSPCLRRCHPRRHHPSRGPCTQRHLQRISYDGKGTIRGTHIKPNDLVTVRMPNATRATKTTSKLLGFTKTGPFLCYKVTQKSVYLKDIVSMEHTLVALKPDIDAAYEANERRLQVLKEDLANRPDAPELNKVREELA</sequence>
<dbReference type="EMBL" id="LGRX02014785">
    <property type="protein sequence ID" value="KAK3264114.1"/>
    <property type="molecule type" value="Genomic_DNA"/>
</dbReference>
<evidence type="ECO:0000256" key="1">
    <source>
        <dbReference type="SAM" id="MobiDB-lite"/>
    </source>
</evidence>